<feature type="domain" description="HTH marR-type" evidence="2">
    <location>
        <begin position="4"/>
        <end position="141"/>
    </location>
</feature>
<dbReference type="InterPro" id="IPR036390">
    <property type="entry name" value="WH_DNA-bd_sf"/>
</dbReference>
<dbReference type="SMART" id="SM00347">
    <property type="entry name" value="HTH_MARR"/>
    <property type="match status" value="1"/>
</dbReference>
<name>A0ABV2Q866_9BURK</name>
<dbReference type="InterPro" id="IPR000182">
    <property type="entry name" value="GNAT_dom"/>
</dbReference>
<sequence>MKSEPSLIEAIRASSRSLARDWGFMGSNFAGENLSPSAVHALIEIDGGPVSAKDLGARLRLEKSSVSRLLRKLVTSGDVVESPDTQDNRLKFLSLTPSGQMRVASIHAHARAQVEKALEHLQPGQDRAVAKGLHLYSRALAAQASSQDKPAVELMTGYQLGLISRITQMHALYYARESGFGQRFESVVAAGLAEFSNRLDRPQNMIWTAMHGGEIIGSVAIDGEDLGPQIAHLRWFIVDDSVRGSGAGRKLLSAALNFADQQGFAETHLWTFSGLNAARHLYESHGFQCVEEQAGDQWGKEVLEQRFVRKRSSS</sequence>
<dbReference type="InterPro" id="IPR016181">
    <property type="entry name" value="Acyl_CoA_acyltransferase"/>
</dbReference>
<gene>
    <name evidence="4" type="ORF">ABIE13_002331</name>
</gene>
<dbReference type="InterPro" id="IPR050769">
    <property type="entry name" value="NAT_camello-type"/>
</dbReference>
<dbReference type="PANTHER" id="PTHR13947:SF37">
    <property type="entry name" value="LD18367P"/>
    <property type="match status" value="1"/>
</dbReference>
<dbReference type="PROSITE" id="PS51186">
    <property type="entry name" value="GNAT"/>
    <property type="match status" value="1"/>
</dbReference>
<evidence type="ECO:0000259" key="3">
    <source>
        <dbReference type="PROSITE" id="PS51186"/>
    </source>
</evidence>
<organism evidence="4 5">
    <name type="scientific">Ottowia thiooxydans</name>
    <dbReference type="NCBI Taxonomy" id="219182"/>
    <lineage>
        <taxon>Bacteria</taxon>
        <taxon>Pseudomonadati</taxon>
        <taxon>Pseudomonadota</taxon>
        <taxon>Betaproteobacteria</taxon>
        <taxon>Burkholderiales</taxon>
        <taxon>Comamonadaceae</taxon>
        <taxon>Ottowia</taxon>
    </lineage>
</organism>
<evidence type="ECO:0000259" key="2">
    <source>
        <dbReference type="PROSITE" id="PS50995"/>
    </source>
</evidence>
<dbReference type="InterPro" id="IPR036388">
    <property type="entry name" value="WH-like_DNA-bd_sf"/>
</dbReference>
<proteinExistence type="predicted"/>
<dbReference type="Pfam" id="PF13463">
    <property type="entry name" value="HTH_27"/>
    <property type="match status" value="1"/>
</dbReference>
<comment type="caution">
    <text evidence="4">The sequence shown here is derived from an EMBL/GenBank/DDBJ whole genome shotgun (WGS) entry which is preliminary data.</text>
</comment>
<dbReference type="PROSITE" id="PS50995">
    <property type="entry name" value="HTH_MARR_2"/>
    <property type="match status" value="1"/>
</dbReference>
<dbReference type="InterPro" id="IPR000835">
    <property type="entry name" value="HTH_MarR-typ"/>
</dbReference>
<dbReference type="Gene3D" id="3.40.630.30">
    <property type="match status" value="1"/>
</dbReference>
<dbReference type="PANTHER" id="PTHR13947">
    <property type="entry name" value="GNAT FAMILY N-ACETYLTRANSFERASE"/>
    <property type="match status" value="1"/>
</dbReference>
<dbReference type="SUPFAM" id="SSF46785">
    <property type="entry name" value="Winged helix' DNA-binding domain"/>
    <property type="match status" value="1"/>
</dbReference>
<reference evidence="4 5" key="1">
    <citation type="submission" date="2024-06" db="EMBL/GenBank/DDBJ databases">
        <title>Sorghum-associated microbial communities from plants grown in Nebraska, USA.</title>
        <authorList>
            <person name="Schachtman D."/>
        </authorList>
    </citation>
    <scope>NUCLEOTIDE SEQUENCE [LARGE SCALE GENOMIC DNA]</scope>
    <source>
        <strain evidence="4 5">2709</strain>
    </source>
</reference>
<dbReference type="EMBL" id="JBEPSH010000004">
    <property type="protein sequence ID" value="MET4577220.1"/>
    <property type="molecule type" value="Genomic_DNA"/>
</dbReference>
<dbReference type="Pfam" id="PF00583">
    <property type="entry name" value="Acetyltransf_1"/>
    <property type="match status" value="1"/>
</dbReference>
<keyword evidence="4" id="KW-0238">DNA-binding</keyword>
<dbReference type="Proteomes" id="UP001549320">
    <property type="component" value="Unassembled WGS sequence"/>
</dbReference>
<feature type="domain" description="N-acetyltransferase" evidence="3">
    <location>
        <begin position="158"/>
        <end position="309"/>
    </location>
</feature>
<accession>A0ABV2Q866</accession>
<evidence type="ECO:0000313" key="4">
    <source>
        <dbReference type="EMBL" id="MET4577220.1"/>
    </source>
</evidence>
<evidence type="ECO:0000313" key="5">
    <source>
        <dbReference type="Proteomes" id="UP001549320"/>
    </source>
</evidence>
<dbReference type="Gene3D" id="1.10.10.10">
    <property type="entry name" value="Winged helix-like DNA-binding domain superfamily/Winged helix DNA-binding domain"/>
    <property type="match status" value="1"/>
</dbReference>
<dbReference type="RefSeq" id="WP_354443411.1">
    <property type="nucleotide sequence ID" value="NZ_JBEPSH010000004.1"/>
</dbReference>
<dbReference type="GO" id="GO:0003677">
    <property type="term" value="F:DNA binding"/>
    <property type="evidence" value="ECO:0007669"/>
    <property type="project" value="UniProtKB-KW"/>
</dbReference>
<dbReference type="SUPFAM" id="SSF55729">
    <property type="entry name" value="Acyl-CoA N-acyltransferases (Nat)"/>
    <property type="match status" value="1"/>
</dbReference>
<dbReference type="CDD" id="cd04301">
    <property type="entry name" value="NAT_SF"/>
    <property type="match status" value="1"/>
</dbReference>
<keyword evidence="1" id="KW-0808">Transferase</keyword>
<protein>
    <submittedName>
        <fullName evidence="4">DNA-binding MarR family transcriptional regulator/GNAT superfamily N-acetyltransferase</fullName>
    </submittedName>
</protein>
<evidence type="ECO:0000256" key="1">
    <source>
        <dbReference type="ARBA" id="ARBA00022679"/>
    </source>
</evidence>
<keyword evidence="5" id="KW-1185">Reference proteome</keyword>